<dbReference type="GO" id="GO:0048598">
    <property type="term" value="P:embryonic morphogenesis"/>
    <property type="evidence" value="ECO:0007669"/>
    <property type="project" value="UniProtKB-ARBA"/>
</dbReference>
<sequence>MFHFIIVKALEGCRPQVRSRKGTKVPSRSPISGPVIPFFYVPFRSQWAFLFMASDGGAVDTEKGDALLQTGTQHSESIEKNELVAESIQRRRGSTSSETAADAFECAFCMKLFDTMETLEQHCSIHLPEFTHQCCTCGRRIDQNIDSEARTSDESLQCTACEGIGNTRSRRKDRRNDDFNDKPFQCNICGERFRPKKELDMHLKIHFGERPFECFVCGKFFRTRRDLKRHGEAHSKEMGCQCTVCGKRYKRKGYLKKHLTIHTGEKNFKCTVCEKKFRDNTKLEIHSRVHSGERPFECVICKRTFANKANRDKHA</sequence>
<proteinExistence type="predicted"/>
<accession>A0A7R8WQK8</accession>
<keyword evidence="2" id="KW-0479">Metal-binding</keyword>
<reference evidence="9" key="1">
    <citation type="submission" date="2020-11" db="EMBL/GenBank/DDBJ databases">
        <authorList>
            <person name="Tran Van P."/>
        </authorList>
    </citation>
    <scope>NUCLEOTIDE SEQUENCE</scope>
</reference>
<evidence type="ECO:0000256" key="4">
    <source>
        <dbReference type="ARBA" id="ARBA00022771"/>
    </source>
</evidence>
<feature type="domain" description="C2H2-type" evidence="8">
    <location>
        <begin position="212"/>
        <end position="239"/>
    </location>
</feature>
<name>A0A7R8WQK8_9CRUS</name>
<evidence type="ECO:0000256" key="2">
    <source>
        <dbReference type="ARBA" id="ARBA00022723"/>
    </source>
</evidence>
<dbReference type="FunFam" id="3.30.160.60:FF:000145">
    <property type="entry name" value="Zinc finger protein 574"/>
    <property type="match status" value="1"/>
</dbReference>
<protein>
    <recommendedName>
        <fullName evidence="7">Zinc finger protein 865</fullName>
    </recommendedName>
</protein>
<keyword evidence="5" id="KW-0862">Zinc</keyword>
<dbReference type="FunFam" id="3.30.160.60:FF:000446">
    <property type="entry name" value="Zinc finger protein"/>
    <property type="match status" value="1"/>
</dbReference>
<dbReference type="GO" id="GO:0008270">
    <property type="term" value="F:zinc ion binding"/>
    <property type="evidence" value="ECO:0007669"/>
    <property type="project" value="UniProtKB-KW"/>
</dbReference>
<evidence type="ECO:0000256" key="1">
    <source>
        <dbReference type="ARBA" id="ARBA00004123"/>
    </source>
</evidence>
<dbReference type="SMART" id="SM00355">
    <property type="entry name" value="ZnF_C2H2"/>
    <property type="match status" value="5"/>
</dbReference>
<feature type="non-terminal residue" evidence="9">
    <location>
        <position position="315"/>
    </location>
</feature>
<keyword evidence="3" id="KW-0677">Repeat</keyword>
<feature type="domain" description="C2H2-type" evidence="8">
    <location>
        <begin position="268"/>
        <end position="295"/>
    </location>
</feature>
<feature type="domain" description="C2H2-type" evidence="8">
    <location>
        <begin position="240"/>
        <end position="267"/>
    </location>
</feature>
<dbReference type="GO" id="GO:0005634">
    <property type="term" value="C:nucleus"/>
    <property type="evidence" value="ECO:0007669"/>
    <property type="project" value="UniProtKB-SubCell"/>
</dbReference>
<dbReference type="SUPFAM" id="SSF57667">
    <property type="entry name" value="beta-beta-alpha zinc fingers"/>
    <property type="match status" value="3"/>
</dbReference>
<comment type="subcellular location">
    <subcellularLocation>
        <location evidence="1">Nucleus</location>
    </subcellularLocation>
</comment>
<gene>
    <name evidence="9" type="ORF">CTOB1V02_LOCUS12819</name>
</gene>
<dbReference type="AlphaFoldDB" id="A0A7R8WQK8"/>
<dbReference type="FunFam" id="3.30.160.60:FF:000100">
    <property type="entry name" value="Zinc finger 45-like"/>
    <property type="match status" value="1"/>
</dbReference>
<feature type="domain" description="C2H2-type" evidence="8">
    <location>
        <begin position="104"/>
        <end position="131"/>
    </location>
</feature>
<dbReference type="EMBL" id="OB670770">
    <property type="protein sequence ID" value="CAD7235003.1"/>
    <property type="molecule type" value="Genomic_DNA"/>
</dbReference>
<dbReference type="PANTHER" id="PTHR24393">
    <property type="entry name" value="ZINC FINGER PROTEIN"/>
    <property type="match status" value="1"/>
</dbReference>
<dbReference type="Pfam" id="PF12874">
    <property type="entry name" value="zf-met"/>
    <property type="match status" value="1"/>
</dbReference>
<dbReference type="InterPro" id="IPR013087">
    <property type="entry name" value="Znf_C2H2_type"/>
</dbReference>
<evidence type="ECO:0000256" key="6">
    <source>
        <dbReference type="ARBA" id="ARBA00023242"/>
    </source>
</evidence>
<dbReference type="OrthoDB" id="427030at2759"/>
<dbReference type="PANTHER" id="PTHR24393:SF34">
    <property type="entry name" value="PR_SET DOMAIN 13"/>
    <property type="match status" value="1"/>
</dbReference>
<dbReference type="GO" id="GO:0001228">
    <property type="term" value="F:DNA-binding transcription activator activity, RNA polymerase II-specific"/>
    <property type="evidence" value="ECO:0007669"/>
    <property type="project" value="TreeGrafter"/>
</dbReference>
<evidence type="ECO:0000256" key="5">
    <source>
        <dbReference type="ARBA" id="ARBA00022833"/>
    </source>
</evidence>
<evidence type="ECO:0000259" key="8">
    <source>
        <dbReference type="PROSITE" id="PS50157"/>
    </source>
</evidence>
<dbReference type="Pfam" id="PF00096">
    <property type="entry name" value="zf-C2H2"/>
    <property type="match status" value="4"/>
</dbReference>
<dbReference type="PROSITE" id="PS00028">
    <property type="entry name" value="ZINC_FINGER_C2H2_1"/>
    <property type="match status" value="5"/>
</dbReference>
<dbReference type="FunFam" id="3.30.160.60:FF:000624">
    <property type="entry name" value="zinc finger protein 697"/>
    <property type="match status" value="1"/>
</dbReference>
<dbReference type="PROSITE" id="PS50157">
    <property type="entry name" value="ZINC_FINGER_C2H2_2"/>
    <property type="match status" value="5"/>
</dbReference>
<evidence type="ECO:0000256" key="7">
    <source>
        <dbReference type="ARBA" id="ARBA00068876"/>
    </source>
</evidence>
<keyword evidence="6" id="KW-0539">Nucleus</keyword>
<feature type="domain" description="C2H2-type" evidence="8">
    <location>
        <begin position="184"/>
        <end position="211"/>
    </location>
</feature>
<organism evidence="9">
    <name type="scientific">Cyprideis torosa</name>
    <dbReference type="NCBI Taxonomy" id="163714"/>
    <lineage>
        <taxon>Eukaryota</taxon>
        <taxon>Metazoa</taxon>
        <taxon>Ecdysozoa</taxon>
        <taxon>Arthropoda</taxon>
        <taxon>Crustacea</taxon>
        <taxon>Oligostraca</taxon>
        <taxon>Ostracoda</taxon>
        <taxon>Podocopa</taxon>
        <taxon>Podocopida</taxon>
        <taxon>Cytherocopina</taxon>
        <taxon>Cytheroidea</taxon>
        <taxon>Cytherideidae</taxon>
        <taxon>Cyprideis</taxon>
    </lineage>
</organism>
<keyword evidence="4" id="KW-0863">Zinc-finger</keyword>
<dbReference type="InterPro" id="IPR036236">
    <property type="entry name" value="Znf_C2H2_sf"/>
</dbReference>
<evidence type="ECO:0000313" key="9">
    <source>
        <dbReference type="EMBL" id="CAD7235003.1"/>
    </source>
</evidence>
<dbReference type="Gene3D" id="3.30.160.60">
    <property type="entry name" value="Classic Zinc Finger"/>
    <property type="match status" value="6"/>
</dbReference>
<evidence type="ECO:0000256" key="3">
    <source>
        <dbReference type="ARBA" id="ARBA00022737"/>
    </source>
</evidence>
<dbReference type="GO" id="GO:0000978">
    <property type="term" value="F:RNA polymerase II cis-regulatory region sequence-specific DNA binding"/>
    <property type="evidence" value="ECO:0007669"/>
    <property type="project" value="TreeGrafter"/>
</dbReference>